<dbReference type="InterPro" id="IPR036291">
    <property type="entry name" value="NAD(P)-bd_dom_sf"/>
</dbReference>
<dbReference type="InterPro" id="IPR022893">
    <property type="entry name" value="Shikimate_DH_fam"/>
</dbReference>
<dbReference type="Pfam" id="PF08501">
    <property type="entry name" value="Shikimate_dh_N"/>
    <property type="match status" value="1"/>
</dbReference>
<dbReference type="InterPro" id="IPR001381">
    <property type="entry name" value="DHquinase_I"/>
</dbReference>
<evidence type="ECO:0000313" key="8">
    <source>
        <dbReference type="Proteomes" id="UP000799439"/>
    </source>
</evidence>
<dbReference type="Gene3D" id="3.40.50.720">
    <property type="entry name" value="NAD(P)-binding Rossmann-like Domain"/>
    <property type="match status" value="1"/>
</dbReference>
<comment type="similarity">
    <text evidence="1">In the 2nd section; belongs to the type-I 3-dehydroquinase family.</text>
</comment>
<comment type="similarity">
    <text evidence="2">In the N-terminal section; belongs to the shikimate kinase family.</text>
</comment>
<evidence type="ECO:0000259" key="6">
    <source>
        <dbReference type="Pfam" id="PF18317"/>
    </source>
</evidence>
<dbReference type="EMBL" id="ML996082">
    <property type="protein sequence ID" value="KAF2156431.1"/>
    <property type="molecule type" value="Genomic_DNA"/>
</dbReference>
<dbReference type="InterPro" id="IPR046346">
    <property type="entry name" value="Aminoacid_DH-like_N_sf"/>
</dbReference>
<protein>
    <recommendedName>
        <fullName evidence="9">Quinate repressor protein</fullName>
    </recommendedName>
</protein>
<dbReference type="InterPro" id="IPR013708">
    <property type="entry name" value="Shikimate_DH-bd_N"/>
</dbReference>
<sequence length="829" mass="91299">MAAAAAAPAPARKRSFDEYAHDGTVHNGPSTKQIIPAPNRDNHQTSNGQSAATTPNGRFEPNATVVLLGIRGAGKSSLAFLAATAYSRRVIEYDREFLDRTGQTLTTHRQNEKNRAGRKKRQEVLLQTLNDHDQNAVIVCDFSDLEYGANILIAYGLRHPVVYVDRDVQGIHDYLSWDIKRISHLGSSSAKLLRECSNFEFFNWTESEPETRVVMTVSSQINTSDSGRPQDDLPFLKLKGTERDFLKFLRRILGDYSRAPSQQSAYPLSELPLHSRSFTYAASIEVDQVLSGNCDLESFQTGADAFRLRVSHIEKSKDRQEQFTQIANAFSVVRRATILPIILDPCNSKRHDSNDYLDVWRICCRLAPEYVTLDLDTPNANQLLATKCNSSIIGLSHVDSWENGQAEERHRQAASLGCEGALLVSSSKPEHTLDHALESFRYRAQKQKQTQASVPALSTYNTGVSGRFSQFTNGGVLLVRGAGVHPGGSQSTRCSGLTAQDATKALFSSFIYSPLNFCIVGGNVDYSLSPTLHNTAYAALGMPHTYTTRSSSSLDILSTLRLDPHFGGTAITQPYKITVIQHLDSLSPHASVIRAVNTVLPLRSPSKLPTLTDLDIVTTRNRSGPITALHGDNTDWIGIRACLRRGLSPINAVRPHSVGLIIGAGGMARAALYAMLHMGVQRVVVCNRTLARAEELATYYNKWLGKERVSVLPSLDAPWPEGWRLPTMIVSSVPAEVVDGKTEARFTLPPSLLGSPSGGVVVELTYNPLVTALVGQVLEQAAKGWVIMTGLDMLPEQAFAQFELFTGRRAPRHVMRKEVLREFQLRRNS</sequence>
<accession>A0A9P4MRC2</accession>
<reference evidence="7" key="1">
    <citation type="journal article" date="2020" name="Stud. Mycol.">
        <title>101 Dothideomycetes genomes: a test case for predicting lifestyles and emergence of pathogens.</title>
        <authorList>
            <person name="Haridas S."/>
            <person name="Albert R."/>
            <person name="Binder M."/>
            <person name="Bloem J."/>
            <person name="Labutti K."/>
            <person name="Salamov A."/>
            <person name="Andreopoulos B."/>
            <person name="Baker S."/>
            <person name="Barry K."/>
            <person name="Bills G."/>
            <person name="Bluhm B."/>
            <person name="Cannon C."/>
            <person name="Castanera R."/>
            <person name="Culley D."/>
            <person name="Daum C."/>
            <person name="Ezra D."/>
            <person name="Gonzalez J."/>
            <person name="Henrissat B."/>
            <person name="Kuo A."/>
            <person name="Liang C."/>
            <person name="Lipzen A."/>
            <person name="Lutzoni F."/>
            <person name="Magnuson J."/>
            <person name="Mondo S."/>
            <person name="Nolan M."/>
            <person name="Ohm R."/>
            <person name="Pangilinan J."/>
            <person name="Park H.-J."/>
            <person name="Ramirez L."/>
            <person name="Alfaro M."/>
            <person name="Sun H."/>
            <person name="Tritt A."/>
            <person name="Yoshinaga Y."/>
            <person name="Zwiers L.-H."/>
            <person name="Turgeon B."/>
            <person name="Goodwin S."/>
            <person name="Spatafora J."/>
            <person name="Crous P."/>
            <person name="Grigoriev I."/>
        </authorList>
    </citation>
    <scope>NUCLEOTIDE SEQUENCE</scope>
    <source>
        <strain evidence="7">CBS 260.36</strain>
    </source>
</reference>
<dbReference type="OrthoDB" id="4415835at2759"/>
<name>A0A9P4MRC2_9PEZI</name>
<feature type="region of interest" description="Disordered" evidence="3">
    <location>
        <begin position="1"/>
        <end position="58"/>
    </location>
</feature>
<evidence type="ECO:0000256" key="3">
    <source>
        <dbReference type="SAM" id="MobiDB-lite"/>
    </source>
</evidence>
<dbReference type="SUPFAM" id="SSF53223">
    <property type="entry name" value="Aminoacid dehydrogenase-like, N-terminal domain"/>
    <property type="match status" value="1"/>
</dbReference>
<feature type="compositionally biased region" description="Polar residues" evidence="3">
    <location>
        <begin position="44"/>
        <end position="56"/>
    </location>
</feature>
<dbReference type="InterPro" id="IPR027417">
    <property type="entry name" value="P-loop_NTPase"/>
</dbReference>
<evidence type="ECO:0000259" key="5">
    <source>
        <dbReference type="Pfam" id="PF08501"/>
    </source>
</evidence>
<organism evidence="7 8">
    <name type="scientific">Myriangium duriaei CBS 260.36</name>
    <dbReference type="NCBI Taxonomy" id="1168546"/>
    <lineage>
        <taxon>Eukaryota</taxon>
        <taxon>Fungi</taxon>
        <taxon>Dikarya</taxon>
        <taxon>Ascomycota</taxon>
        <taxon>Pezizomycotina</taxon>
        <taxon>Dothideomycetes</taxon>
        <taxon>Dothideomycetidae</taxon>
        <taxon>Myriangiales</taxon>
        <taxon>Myriangiaceae</taxon>
        <taxon>Myriangium</taxon>
    </lineage>
</organism>
<keyword evidence="8" id="KW-1185">Reference proteome</keyword>
<comment type="caution">
    <text evidence="7">The sequence shown here is derived from an EMBL/GenBank/DDBJ whole genome shotgun (WGS) entry which is preliminary data.</text>
</comment>
<dbReference type="Pfam" id="PF18317">
    <property type="entry name" value="SDH_C"/>
    <property type="match status" value="1"/>
</dbReference>
<dbReference type="InterPro" id="IPR006151">
    <property type="entry name" value="Shikm_DH/Glu-tRNA_Rdtase"/>
</dbReference>
<dbReference type="Gene3D" id="3.40.50.300">
    <property type="entry name" value="P-loop containing nucleotide triphosphate hydrolases"/>
    <property type="match status" value="1"/>
</dbReference>
<dbReference type="Pfam" id="PF01488">
    <property type="entry name" value="Shikimate_DH"/>
    <property type="match status" value="1"/>
</dbReference>
<dbReference type="PANTHER" id="PTHR21089">
    <property type="entry name" value="SHIKIMATE DEHYDROGENASE"/>
    <property type="match status" value="1"/>
</dbReference>
<feature type="domain" description="Quinate/shikimate 5-dehydrogenase/glutamyl-tRNA reductase" evidence="4">
    <location>
        <begin position="660"/>
        <end position="701"/>
    </location>
</feature>
<dbReference type="GO" id="GO:0009423">
    <property type="term" value="P:chorismate biosynthetic process"/>
    <property type="evidence" value="ECO:0007669"/>
    <property type="project" value="TreeGrafter"/>
</dbReference>
<evidence type="ECO:0000259" key="4">
    <source>
        <dbReference type="Pfam" id="PF01488"/>
    </source>
</evidence>
<dbReference type="Proteomes" id="UP000799439">
    <property type="component" value="Unassembled WGS sequence"/>
</dbReference>
<dbReference type="GO" id="GO:0003855">
    <property type="term" value="F:3-dehydroquinate dehydratase activity"/>
    <property type="evidence" value="ECO:0007669"/>
    <property type="project" value="InterPro"/>
</dbReference>
<dbReference type="FunFam" id="3.40.50.720:FF:000386">
    <property type="entry name" value="Quinate repressor protein"/>
    <property type="match status" value="1"/>
</dbReference>
<dbReference type="PANTHER" id="PTHR21089:SF1">
    <property type="entry name" value="BIFUNCTIONAL 3-DEHYDROQUINATE DEHYDRATASE_SHIKIMATE DEHYDROGENASE, CHLOROPLASTIC"/>
    <property type="match status" value="1"/>
</dbReference>
<dbReference type="GO" id="GO:0004764">
    <property type="term" value="F:shikimate 3-dehydrogenase (NADP+) activity"/>
    <property type="evidence" value="ECO:0007669"/>
    <property type="project" value="InterPro"/>
</dbReference>
<dbReference type="Pfam" id="PF01487">
    <property type="entry name" value="DHquinase_I"/>
    <property type="match status" value="1"/>
</dbReference>
<evidence type="ECO:0008006" key="9">
    <source>
        <dbReference type="Google" id="ProtNLM"/>
    </source>
</evidence>
<dbReference type="CDD" id="cd01065">
    <property type="entry name" value="NAD_bind_Shikimate_DH"/>
    <property type="match status" value="1"/>
</dbReference>
<dbReference type="Pfam" id="PF01202">
    <property type="entry name" value="SKI"/>
    <property type="match status" value="1"/>
</dbReference>
<evidence type="ECO:0000256" key="1">
    <source>
        <dbReference type="ARBA" id="ARBA00006477"/>
    </source>
</evidence>
<feature type="compositionally biased region" description="Low complexity" evidence="3">
    <location>
        <begin position="1"/>
        <end position="10"/>
    </location>
</feature>
<dbReference type="InterPro" id="IPR013785">
    <property type="entry name" value="Aldolase_TIM"/>
</dbReference>
<feature type="domain" description="SDH C-terminal" evidence="6">
    <location>
        <begin position="790"/>
        <end position="820"/>
    </location>
</feature>
<dbReference type="Gene3D" id="3.20.20.70">
    <property type="entry name" value="Aldolase class I"/>
    <property type="match status" value="1"/>
</dbReference>
<dbReference type="SUPFAM" id="SSF52540">
    <property type="entry name" value="P-loop containing nucleoside triphosphate hydrolases"/>
    <property type="match status" value="1"/>
</dbReference>
<proteinExistence type="inferred from homology"/>
<dbReference type="InterPro" id="IPR041121">
    <property type="entry name" value="SDH_C"/>
</dbReference>
<dbReference type="Gene3D" id="3.40.50.10860">
    <property type="entry name" value="Leucine Dehydrogenase, chain A, domain 1"/>
    <property type="match status" value="1"/>
</dbReference>
<feature type="domain" description="Shikimate dehydrogenase substrate binding N-terminal" evidence="5">
    <location>
        <begin position="519"/>
        <end position="599"/>
    </location>
</feature>
<feature type="compositionally biased region" description="Basic and acidic residues" evidence="3">
    <location>
        <begin position="14"/>
        <end position="24"/>
    </location>
</feature>
<evidence type="ECO:0000313" key="7">
    <source>
        <dbReference type="EMBL" id="KAF2156431.1"/>
    </source>
</evidence>
<dbReference type="SUPFAM" id="SSF51735">
    <property type="entry name" value="NAD(P)-binding Rossmann-fold domains"/>
    <property type="match status" value="1"/>
</dbReference>
<gene>
    <name evidence="7" type="ORF">K461DRAFT_326587</name>
</gene>
<evidence type="ECO:0000256" key="2">
    <source>
        <dbReference type="ARBA" id="ARBA00009349"/>
    </source>
</evidence>
<dbReference type="InterPro" id="IPR031322">
    <property type="entry name" value="Shikimate/glucono_kinase"/>
</dbReference>
<dbReference type="GO" id="GO:0019632">
    <property type="term" value="P:shikimate metabolic process"/>
    <property type="evidence" value="ECO:0007669"/>
    <property type="project" value="TreeGrafter"/>
</dbReference>
<dbReference type="AlphaFoldDB" id="A0A9P4MRC2"/>